<gene>
    <name evidence="1" type="ORF">DK849_00130</name>
</gene>
<accession>A0A2Z4LLC9</accession>
<dbReference type="AlphaFoldDB" id="A0A2Z4LLC9"/>
<dbReference type="RefSeq" id="WP_029330514.1">
    <property type="nucleotide sequence ID" value="NZ_CP030103.1"/>
</dbReference>
<name>A0A2Z4LLC9_9BACT</name>
<sequence length="518" mass="60817">MKKRHKLSPSVIRTILITIITVLTFGIFIGILSIKLNNPYHVSLYNYESYLSKKIIDKVKKNYSYHVFTEINEFTKAINTEKAVAGVGSDHQIAQLILENKIKKINFERIFGTNNKEKIYEFYSPIVREHLDKFDKWIIEEVKRNNPDNIKNGMKNGIFLPYLVYNEDGIIQGAEIDGQEGVDSFYQYLVPYFIQDKVIAYNINNKYRPHLKDIENIQFENTDWTTILKTLINKHNYNRTYWTNSYLDNAMIGQFYAHESGKENYIVDNKVVDITDENYKKILNYFTEFVYETTGATIKENDRNKLVTNGLELVNEIIEPASTKADIAIMYNGDSLDSYFSEDNFSKLTDTQIKYIRPHNNYVLLDAWIISKSTNDDESNKLLDFMKENILMGSNETEENITNHFFEHLLKNINANLSIEEYLKPENFSKYYDTYKDSFDFLPVIQNFDAINYTPAYLNVNNFLNKYYFKNADGTDDLIAKDIFTISNTDQVNHQIYQPINLKLKTKIVDYYYQITKS</sequence>
<dbReference type="EMBL" id="CP030103">
    <property type="protein sequence ID" value="AWX42496.1"/>
    <property type="molecule type" value="Genomic_DNA"/>
</dbReference>
<protein>
    <submittedName>
        <fullName evidence="1">Uncharacterized protein</fullName>
    </submittedName>
</protein>
<keyword evidence="2" id="KW-1185">Reference proteome</keyword>
<evidence type="ECO:0000313" key="2">
    <source>
        <dbReference type="Proteomes" id="UP000249865"/>
    </source>
</evidence>
<reference evidence="2" key="1">
    <citation type="submission" date="2018-06" db="EMBL/GenBank/DDBJ databases">
        <title>Complete genome sequences of Mycoplasma anatis, M. anseris and M. cloacale type strains.</title>
        <authorList>
            <person name="Grozner D."/>
            <person name="Forro B."/>
            <person name="Sulyok K.M."/>
            <person name="Marton S."/>
            <person name="Kreizinger Z."/>
            <person name="Banyai K."/>
            <person name="Gyuranecz M."/>
        </authorList>
    </citation>
    <scope>NUCLEOTIDE SEQUENCE [LARGE SCALE GENOMIC DNA]</scope>
    <source>
        <strain evidence="2">NCTC 10199</strain>
    </source>
</reference>
<organism evidence="1 2">
    <name type="scientific">Metamycoplasma cloacale</name>
    <dbReference type="NCBI Taxonomy" id="92401"/>
    <lineage>
        <taxon>Bacteria</taxon>
        <taxon>Bacillati</taxon>
        <taxon>Mycoplasmatota</taxon>
        <taxon>Mycoplasmoidales</taxon>
        <taxon>Metamycoplasmataceae</taxon>
        <taxon>Metamycoplasma</taxon>
    </lineage>
</organism>
<dbReference type="Proteomes" id="UP000249865">
    <property type="component" value="Chromosome"/>
</dbReference>
<dbReference type="KEGG" id="mclo:DK849_00130"/>
<evidence type="ECO:0000313" key="1">
    <source>
        <dbReference type="EMBL" id="AWX42496.1"/>
    </source>
</evidence>
<dbReference type="OrthoDB" id="403918at2"/>
<proteinExistence type="predicted"/>